<keyword evidence="5" id="KW-0560">Oxidoreductase</keyword>
<comment type="caution">
    <text evidence="8">The sequence shown here is derived from an EMBL/GenBank/DDBJ whole genome shotgun (WGS) entry which is preliminary data.</text>
</comment>
<keyword evidence="4" id="KW-0288">FMN</keyword>
<proteinExistence type="inferred from homology"/>
<dbReference type="Pfam" id="PF00881">
    <property type="entry name" value="Nitroreductase"/>
    <property type="match status" value="1"/>
</dbReference>
<comment type="cofactor">
    <cofactor evidence="1">
        <name>FMN</name>
        <dbReference type="ChEBI" id="CHEBI:58210"/>
    </cofactor>
</comment>
<comment type="similarity">
    <text evidence="2">Belongs to the nitroreductase family.</text>
</comment>
<sequence>MNYFKYIAMRHLFSLIILLITLQSCQDEVVTKTYTGDSQKAILDNMITRRAIRKFTPQNVSNAQIDTIMKYAIYAPSSLNKQPWQIRVVKNEQWLTELNNRFLKYAEGKTFQGSAANYKEPGFSIFHHAPVFIVIARDKNNPVSSLDCGIILQNILLAAHATGLGTCPLGTVVPVMNREENKDLLAALNIPEDYEVAINIALGYPAENPPVKERYTDKIKIIE</sequence>
<dbReference type="InterPro" id="IPR029479">
    <property type="entry name" value="Nitroreductase"/>
</dbReference>
<evidence type="ECO:0000256" key="3">
    <source>
        <dbReference type="ARBA" id="ARBA00022630"/>
    </source>
</evidence>
<name>A0ABP9B4Q5_9SPHI</name>
<dbReference type="Gene3D" id="3.40.109.10">
    <property type="entry name" value="NADH Oxidase"/>
    <property type="match status" value="1"/>
</dbReference>
<evidence type="ECO:0000256" key="6">
    <source>
        <dbReference type="SAM" id="SignalP"/>
    </source>
</evidence>
<dbReference type="PANTHER" id="PTHR43673:SF2">
    <property type="entry name" value="NITROREDUCTASE"/>
    <property type="match status" value="1"/>
</dbReference>
<evidence type="ECO:0000313" key="8">
    <source>
        <dbReference type="EMBL" id="GAA4789916.1"/>
    </source>
</evidence>
<evidence type="ECO:0000313" key="9">
    <source>
        <dbReference type="Proteomes" id="UP001501411"/>
    </source>
</evidence>
<reference evidence="9" key="1">
    <citation type="journal article" date="2019" name="Int. J. Syst. Evol. Microbiol.">
        <title>The Global Catalogue of Microorganisms (GCM) 10K type strain sequencing project: providing services to taxonomists for standard genome sequencing and annotation.</title>
        <authorList>
            <consortium name="The Broad Institute Genomics Platform"/>
            <consortium name="The Broad Institute Genome Sequencing Center for Infectious Disease"/>
            <person name="Wu L."/>
            <person name="Ma J."/>
        </authorList>
    </citation>
    <scope>NUCLEOTIDE SEQUENCE [LARGE SCALE GENOMIC DNA]</scope>
    <source>
        <strain evidence="9">JCM 18200</strain>
    </source>
</reference>
<feature type="domain" description="Nitroreductase" evidence="7">
    <location>
        <begin position="48"/>
        <end position="204"/>
    </location>
</feature>
<dbReference type="EMBL" id="BAABIQ010000022">
    <property type="protein sequence ID" value="GAA4789916.1"/>
    <property type="molecule type" value="Genomic_DNA"/>
</dbReference>
<evidence type="ECO:0000256" key="4">
    <source>
        <dbReference type="ARBA" id="ARBA00022643"/>
    </source>
</evidence>
<feature type="signal peptide" evidence="6">
    <location>
        <begin position="1"/>
        <end position="26"/>
    </location>
</feature>
<organism evidence="8 9">
    <name type="scientific">Olivibacter ginsenosidimutans</name>
    <dbReference type="NCBI Taxonomy" id="1176537"/>
    <lineage>
        <taxon>Bacteria</taxon>
        <taxon>Pseudomonadati</taxon>
        <taxon>Bacteroidota</taxon>
        <taxon>Sphingobacteriia</taxon>
        <taxon>Sphingobacteriales</taxon>
        <taxon>Sphingobacteriaceae</taxon>
        <taxon>Olivibacter</taxon>
    </lineage>
</organism>
<keyword evidence="3" id="KW-0285">Flavoprotein</keyword>
<evidence type="ECO:0000256" key="2">
    <source>
        <dbReference type="ARBA" id="ARBA00007118"/>
    </source>
</evidence>
<keyword evidence="6" id="KW-0732">Signal</keyword>
<evidence type="ECO:0000259" key="7">
    <source>
        <dbReference type="Pfam" id="PF00881"/>
    </source>
</evidence>
<accession>A0ABP9B4Q5</accession>
<dbReference type="PROSITE" id="PS51257">
    <property type="entry name" value="PROKAR_LIPOPROTEIN"/>
    <property type="match status" value="1"/>
</dbReference>
<feature type="chain" id="PRO_5047245236" description="Nitroreductase domain-containing protein" evidence="6">
    <location>
        <begin position="27"/>
        <end position="223"/>
    </location>
</feature>
<evidence type="ECO:0000256" key="5">
    <source>
        <dbReference type="ARBA" id="ARBA00023002"/>
    </source>
</evidence>
<evidence type="ECO:0000256" key="1">
    <source>
        <dbReference type="ARBA" id="ARBA00001917"/>
    </source>
</evidence>
<protein>
    <recommendedName>
        <fullName evidence="7">Nitroreductase domain-containing protein</fullName>
    </recommendedName>
</protein>
<keyword evidence="9" id="KW-1185">Reference proteome</keyword>
<dbReference type="InterPro" id="IPR000415">
    <property type="entry name" value="Nitroreductase-like"/>
</dbReference>
<dbReference type="Proteomes" id="UP001501411">
    <property type="component" value="Unassembled WGS sequence"/>
</dbReference>
<dbReference type="SUPFAM" id="SSF55469">
    <property type="entry name" value="FMN-dependent nitroreductase-like"/>
    <property type="match status" value="1"/>
</dbReference>
<dbReference type="PANTHER" id="PTHR43673">
    <property type="entry name" value="NAD(P)H NITROREDUCTASE YDGI-RELATED"/>
    <property type="match status" value="1"/>
</dbReference>
<dbReference type="CDD" id="cd02136">
    <property type="entry name" value="PnbA_NfnB-like"/>
    <property type="match status" value="1"/>
</dbReference>
<gene>
    <name evidence="8" type="ORF">GCM10023231_17330</name>
</gene>